<keyword evidence="2" id="KW-1185">Reference proteome</keyword>
<name>A0ABR8U8R8_9BACL</name>
<comment type="caution">
    <text evidence="1">The sequence shown here is derived from an EMBL/GenBank/DDBJ whole genome shotgun (WGS) entry which is preliminary data.</text>
</comment>
<gene>
    <name evidence="1" type="ORF">H9649_07550</name>
</gene>
<dbReference type="EMBL" id="JACSQN010000005">
    <property type="protein sequence ID" value="MBD7984429.1"/>
    <property type="molecule type" value="Genomic_DNA"/>
</dbReference>
<accession>A0ABR8U8R8</accession>
<protein>
    <submittedName>
        <fullName evidence="1">Uncharacterized protein</fullName>
    </submittedName>
</protein>
<evidence type="ECO:0000313" key="1">
    <source>
        <dbReference type="EMBL" id="MBD7984429.1"/>
    </source>
</evidence>
<dbReference type="RefSeq" id="WP_191694117.1">
    <property type="nucleotide sequence ID" value="NZ_JACSQN010000005.1"/>
</dbReference>
<dbReference type="Proteomes" id="UP000626786">
    <property type="component" value="Unassembled WGS sequence"/>
</dbReference>
<proteinExistence type="predicted"/>
<organism evidence="1 2">
    <name type="scientific">Sporosarcina quadrami</name>
    <dbReference type="NCBI Taxonomy" id="2762234"/>
    <lineage>
        <taxon>Bacteria</taxon>
        <taxon>Bacillati</taxon>
        <taxon>Bacillota</taxon>
        <taxon>Bacilli</taxon>
        <taxon>Bacillales</taxon>
        <taxon>Caryophanaceae</taxon>
        <taxon>Sporosarcina</taxon>
    </lineage>
</organism>
<evidence type="ECO:0000313" key="2">
    <source>
        <dbReference type="Proteomes" id="UP000626786"/>
    </source>
</evidence>
<reference evidence="1 2" key="1">
    <citation type="submission" date="2020-08" db="EMBL/GenBank/DDBJ databases">
        <title>A Genomic Blueprint of the Chicken Gut Microbiome.</title>
        <authorList>
            <person name="Gilroy R."/>
            <person name="Ravi A."/>
            <person name="Getino M."/>
            <person name="Pursley I."/>
            <person name="Horton D.L."/>
            <person name="Alikhan N.-F."/>
            <person name="Baker D."/>
            <person name="Gharbi K."/>
            <person name="Hall N."/>
            <person name="Watson M."/>
            <person name="Adriaenssens E.M."/>
            <person name="Foster-Nyarko E."/>
            <person name="Jarju S."/>
            <person name="Secka A."/>
            <person name="Antonio M."/>
            <person name="Oren A."/>
            <person name="Chaudhuri R."/>
            <person name="La Ragione R.M."/>
            <person name="Hildebrand F."/>
            <person name="Pallen M.J."/>
        </authorList>
    </citation>
    <scope>NUCLEOTIDE SEQUENCE [LARGE SCALE GENOMIC DNA]</scope>
    <source>
        <strain evidence="1 2">Sa2YVA2</strain>
    </source>
</reference>
<sequence>MFKDAIDQMEDGNYIDKLREENARLREALKEILRNQCRHLCSTQARQALAVDPDD</sequence>